<dbReference type="Proteomes" id="UP000465846">
    <property type="component" value="Chromosome"/>
</dbReference>
<evidence type="ECO:0000313" key="3">
    <source>
        <dbReference type="Proteomes" id="UP000465846"/>
    </source>
</evidence>
<keyword evidence="1" id="KW-1133">Transmembrane helix</keyword>
<keyword evidence="1" id="KW-0472">Membrane</keyword>
<evidence type="ECO:0000313" key="2">
    <source>
        <dbReference type="EMBL" id="QIB75222.1"/>
    </source>
</evidence>
<gene>
    <name evidence="2" type="ORF">G3I44_13570</name>
</gene>
<dbReference type="EMBL" id="CP048739">
    <property type="protein sequence ID" value="QIB75222.1"/>
    <property type="molecule type" value="Genomic_DNA"/>
</dbReference>
<protein>
    <submittedName>
        <fullName evidence="2">Uncharacterized protein</fullName>
    </submittedName>
</protein>
<evidence type="ECO:0000256" key="1">
    <source>
        <dbReference type="SAM" id="Phobius"/>
    </source>
</evidence>
<organism evidence="2 3">
    <name type="scientific">Halogeometricum borinquense</name>
    <dbReference type="NCBI Taxonomy" id="60847"/>
    <lineage>
        <taxon>Archaea</taxon>
        <taxon>Methanobacteriati</taxon>
        <taxon>Methanobacteriota</taxon>
        <taxon>Stenosarchaea group</taxon>
        <taxon>Halobacteria</taxon>
        <taxon>Halobacteriales</taxon>
        <taxon>Haloferacaceae</taxon>
        <taxon>Halogeometricum</taxon>
    </lineage>
</organism>
<dbReference type="AlphaFoldDB" id="A0A6C0UI87"/>
<dbReference type="RefSeq" id="WP_163487013.1">
    <property type="nucleotide sequence ID" value="NZ_CP048739.1"/>
</dbReference>
<reference evidence="2 3" key="1">
    <citation type="submission" date="2020-02" db="EMBL/GenBank/DDBJ databases">
        <title>Whole genome sequence of Halogeometricum borinquense strain wsp4.</title>
        <authorList>
            <person name="Verma D.K."/>
            <person name="Gopal K."/>
            <person name="Prasad E.S."/>
        </authorList>
    </citation>
    <scope>NUCLEOTIDE SEQUENCE [LARGE SCALE GENOMIC DNA]</scope>
    <source>
        <strain evidence="3">wsp4</strain>
    </source>
</reference>
<sequence>MKVQKTETEEEEVEVTEVDTEEQKEMFYKEFKNMMFAIAGFSLTGVTAYDMASNPVEWMNQGVQEATLSGAVGSHMVLFVIFSALCVGSGYVAYQKANFLHDLFEDVAEDQTPKNDDCVFCEE</sequence>
<name>A0A6C0UI87_9EURY</name>
<accession>A0A6C0UI87</accession>
<dbReference type="GeneID" id="44080449"/>
<feature type="transmembrane region" description="Helical" evidence="1">
    <location>
        <begin position="34"/>
        <end position="52"/>
    </location>
</feature>
<proteinExistence type="predicted"/>
<feature type="transmembrane region" description="Helical" evidence="1">
    <location>
        <begin position="72"/>
        <end position="94"/>
    </location>
</feature>
<keyword evidence="1" id="KW-0812">Transmembrane</keyword>